<evidence type="ECO:0000313" key="2">
    <source>
        <dbReference type="Proteomes" id="UP000177912"/>
    </source>
</evidence>
<protein>
    <recommendedName>
        <fullName evidence="3">HD domain-containing protein</fullName>
    </recommendedName>
</protein>
<proteinExistence type="predicted"/>
<name>A0A1F5NRB6_9BACT</name>
<reference evidence="1 2" key="1">
    <citation type="journal article" date="2016" name="Nat. Commun.">
        <title>Thousands of microbial genomes shed light on interconnected biogeochemical processes in an aquifer system.</title>
        <authorList>
            <person name="Anantharaman K."/>
            <person name="Brown C.T."/>
            <person name="Hug L.A."/>
            <person name="Sharon I."/>
            <person name="Castelle C.J."/>
            <person name="Probst A.J."/>
            <person name="Thomas B.C."/>
            <person name="Singh A."/>
            <person name="Wilkins M.J."/>
            <person name="Karaoz U."/>
            <person name="Brodie E.L."/>
            <person name="Williams K.H."/>
            <person name="Hubbard S.S."/>
            <person name="Banfield J.F."/>
        </authorList>
    </citation>
    <scope>NUCLEOTIDE SEQUENCE [LARGE SCALE GENOMIC DNA]</scope>
</reference>
<dbReference type="AlphaFoldDB" id="A0A1F5NRB6"/>
<sequence length="208" mass="22951">MKWLCSIAEGVLSDDDFQLLLADNPAHHAPQWHQFGVLGHTNAVIVEARRLSEHSGIDIVDLAVLHDAGKIQQFPRAFKLFRLGEDPARAFIGHEAKSAVLAEALGVDDLSCLVIKHHDLAYLPAKAQTIVNLLKSSHRSIRKWFLLCAADGVGKGWTENQKAQRPEIPKKFLEVACFAGIPSDDPVLELASRAVTEWDPVIPPSFWG</sequence>
<dbReference type="Proteomes" id="UP000177912">
    <property type="component" value="Unassembled WGS sequence"/>
</dbReference>
<dbReference type="STRING" id="1817822.A2826_01210"/>
<accession>A0A1F5NRB6</accession>
<dbReference type="EMBL" id="MFEI01000044">
    <property type="protein sequence ID" value="OGE79890.1"/>
    <property type="molecule type" value="Genomic_DNA"/>
</dbReference>
<gene>
    <name evidence="1" type="ORF">A2826_01210</name>
</gene>
<comment type="caution">
    <text evidence="1">The sequence shown here is derived from an EMBL/GenBank/DDBJ whole genome shotgun (WGS) entry which is preliminary data.</text>
</comment>
<dbReference type="SUPFAM" id="SSF109604">
    <property type="entry name" value="HD-domain/PDEase-like"/>
    <property type="match status" value="1"/>
</dbReference>
<evidence type="ECO:0000313" key="1">
    <source>
        <dbReference type="EMBL" id="OGE79890.1"/>
    </source>
</evidence>
<evidence type="ECO:0008006" key="3">
    <source>
        <dbReference type="Google" id="ProtNLM"/>
    </source>
</evidence>
<organism evidence="1 2">
    <name type="scientific">Candidatus Doudnabacteria bacterium RIFCSPHIGHO2_01_FULL_43_23</name>
    <dbReference type="NCBI Taxonomy" id="1817822"/>
    <lineage>
        <taxon>Bacteria</taxon>
        <taxon>Candidatus Doudnaibacteriota</taxon>
    </lineage>
</organism>